<dbReference type="Gene3D" id="3.40.190.100">
    <property type="entry name" value="Glycine betaine-binding periplasmic protein, domain 2"/>
    <property type="match status" value="1"/>
</dbReference>
<evidence type="ECO:0000256" key="1">
    <source>
        <dbReference type="ARBA" id="ARBA00004236"/>
    </source>
</evidence>
<gene>
    <name evidence="8" type="ORF">GCM10008983_14040</name>
</gene>
<keyword evidence="2" id="KW-0813">Transport</keyword>
<feature type="region of interest" description="Disordered" evidence="5">
    <location>
        <begin position="28"/>
        <end position="51"/>
    </location>
</feature>
<dbReference type="PANTHER" id="PTHR47737">
    <property type="entry name" value="GLYCINE BETAINE/PROLINE BETAINE TRANSPORT SYSTEM PERMEASE PROTEIN PROW"/>
    <property type="match status" value="1"/>
</dbReference>
<accession>A0ABN0Z871</accession>
<protein>
    <recommendedName>
        <fullName evidence="7">ABC-type glycine betaine transport system substrate-binding domain-containing protein</fullName>
    </recommendedName>
</protein>
<evidence type="ECO:0000256" key="6">
    <source>
        <dbReference type="SAM" id="SignalP"/>
    </source>
</evidence>
<dbReference type="RefSeq" id="WP_343752046.1">
    <property type="nucleotide sequence ID" value="NZ_BAAADM010000035.1"/>
</dbReference>
<feature type="compositionally biased region" description="Gly residues" evidence="5">
    <location>
        <begin position="37"/>
        <end position="47"/>
    </location>
</feature>
<evidence type="ECO:0000313" key="8">
    <source>
        <dbReference type="EMBL" id="GAA0438311.1"/>
    </source>
</evidence>
<keyword evidence="4" id="KW-0472">Membrane</keyword>
<feature type="signal peptide" evidence="6">
    <location>
        <begin position="1"/>
        <end position="24"/>
    </location>
</feature>
<keyword evidence="3" id="KW-1003">Cell membrane</keyword>
<dbReference type="Gene3D" id="3.10.105.10">
    <property type="entry name" value="Dipeptide-binding Protein, Domain 3"/>
    <property type="match status" value="2"/>
</dbReference>
<dbReference type="EMBL" id="BAAADM010000035">
    <property type="protein sequence ID" value="GAA0438311.1"/>
    <property type="molecule type" value="Genomic_DNA"/>
</dbReference>
<name>A0ABN0Z871_9BACI</name>
<sequence>MLKNLRFIALAAALLLAVTLVACGGGDDSEGDNGNSGDSGNGDGGDSSSGVELGEKELTVPYVAWAGAIARTPLVKQLLEEVGYTVETKQVEAGAMWSGVAEGDASFMTASWLPATHQSYQEKYGDKVEEVGIFVDKAPLALTVPSYMDVESVKDLKGNKDLGEAVDWTINGIDPGAGIMQNTQDALKKYNLEKWELQEASEGAMISALQEAIDNEEKIVVPLWKPHWAFAKMDLKMLDDPKEIYGGEGDRIGAVAKKSFKDDSPAAYKFLERFTEDYNQEIENVLLKKGREMEPEKAAKEYISNNQEKVDEWTKGLGN</sequence>
<organism evidence="8 9">
    <name type="scientific">Lentibacillus halophilus</name>
    <dbReference type="NCBI Taxonomy" id="295065"/>
    <lineage>
        <taxon>Bacteria</taxon>
        <taxon>Bacillati</taxon>
        <taxon>Bacillota</taxon>
        <taxon>Bacilli</taxon>
        <taxon>Bacillales</taxon>
        <taxon>Bacillaceae</taxon>
        <taxon>Lentibacillus</taxon>
    </lineage>
</organism>
<comment type="caution">
    <text evidence="8">The sequence shown here is derived from an EMBL/GenBank/DDBJ whole genome shotgun (WGS) entry which is preliminary data.</text>
</comment>
<keyword evidence="6" id="KW-0732">Signal</keyword>
<dbReference type="SUPFAM" id="SSF53850">
    <property type="entry name" value="Periplasmic binding protein-like II"/>
    <property type="match status" value="1"/>
</dbReference>
<dbReference type="CDD" id="cd13639">
    <property type="entry name" value="PBP2_OpuAC_like"/>
    <property type="match status" value="1"/>
</dbReference>
<feature type="domain" description="ABC-type glycine betaine transport system substrate-binding" evidence="7">
    <location>
        <begin position="56"/>
        <end position="304"/>
    </location>
</feature>
<evidence type="ECO:0000313" key="9">
    <source>
        <dbReference type="Proteomes" id="UP001501459"/>
    </source>
</evidence>
<dbReference type="Proteomes" id="UP001501459">
    <property type="component" value="Unassembled WGS sequence"/>
</dbReference>
<dbReference type="InterPro" id="IPR007210">
    <property type="entry name" value="ABC_Gly_betaine_transp_sub-bd"/>
</dbReference>
<evidence type="ECO:0000259" key="7">
    <source>
        <dbReference type="Pfam" id="PF04069"/>
    </source>
</evidence>
<dbReference type="PROSITE" id="PS51257">
    <property type="entry name" value="PROKAR_LIPOPROTEIN"/>
    <property type="match status" value="1"/>
</dbReference>
<reference evidence="8 9" key="1">
    <citation type="journal article" date="2019" name="Int. J. Syst. Evol. Microbiol.">
        <title>The Global Catalogue of Microorganisms (GCM) 10K type strain sequencing project: providing services to taxonomists for standard genome sequencing and annotation.</title>
        <authorList>
            <consortium name="The Broad Institute Genomics Platform"/>
            <consortium name="The Broad Institute Genome Sequencing Center for Infectious Disease"/>
            <person name="Wu L."/>
            <person name="Ma J."/>
        </authorList>
    </citation>
    <scope>NUCLEOTIDE SEQUENCE [LARGE SCALE GENOMIC DNA]</scope>
    <source>
        <strain evidence="8 9">JCM 12149</strain>
    </source>
</reference>
<evidence type="ECO:0000256" key="4">
    <source>
        <dbReference type="ARBA" id="ARBA00023136"/>
    </source>
</evidence>
<comment type="subcellular location">
    <subcellularLocation>
        <location evidence="1">Cell membrane</location>
    </subcellularLocation>
</comment>
<dbReference type="PANTHER" id="PTHR47737:SF1">
    <property type="entry name" value="GLYCINE BETAINE_PROLINE BETAINE TRANSPORT SYSTEM PERMEASE PROTEIN PROW"/>
    <property type="match status" value="1"/>
</dbReference>
<evidence type="ECO:0000256" key="5">
    <source>
        <dbReference type="SAM" id="MobiDB-lite"/>
    </source>
</evidence>
<proteinExistence type="predicted"/>
<evidence type="ECO:0000256" key="3">
    <source>
        <dbReference type="ARBA" id="ARBA00022475"/>
    </source>
</evidence>
<evidence type="ECO:0000256" key="2">
    <source>
        <dbReference type="ARBA" id="ARBA00022448"/>
    </source>
</evidence>
<keyword evidence="9" id="KW-1185">Reference proteome</keyword>
<feature type="chain" id="PRO_5045627443" description="ABC-type glycine betaine transport system substrate-binding domain-containing protein" evidence="6">
    <location>
        <begin position="25"/>
        <end position="319"/>
    </location>
</feature>
<dbReference type="Pfam" id="PF04069">
    <property type="entry name" value="OpuAC"/>
    <property type="match status" value="1"/>
</dbReference>